<dbReference type="SUPFAM" id="SSF52047">
    <property type="entry name" value="RNI-like"/>
    <property type="match status" value="1"/>
</dbReference>
<name>A0A8T0JDH4_CERPU</name>
<dbReference type="GO" id="GO:0031267">
    <property type="term" value="F:small GTPase binding"/>
    <property type="evidence" value="ECO:0007669"/>
    <property type="project" value="TreeGrafter"/>
</dbReference>
<organism evidence="5 6">
    <name type="scientific">Ceratodon purpureus</name>
    <name type="common">Fire moss</name>
    <name type="synonym">Dicranum purpureum</name>
    <dbReference type="NCBI Taxonomy" id="3225"/>
    <lineage>
        <taxon>Eukaryota</taxon>
        <taxon>Viridiplantae</taxon>
        <taxon>Streptophyta</taxon>
        <taxon>Embryophyta</taxon>
        <taxon>Bryophyta</taxon>
        <taxon>Bryophytina</taxon>
        <taxon>Bryopsida</taxon>
        <taxon>Dicranidae</taxon>
        <taxon>Pseudoditrichales</taxon>
        <taxon>Ditrichaceae</taxon>
        <taxon>Ceratodon</taxon>
    </lineage>
</organism>
<dbReference type="Gene3D" id="3.30.710.10">
    <property type="entry name" value="Potassium Channel Kv1.1, Chain A"/>
    <property type="match status" value="1"/>
</dbReference>
<dbReference type="GO" id="GO:0005829">
    <property type="term" value="C:cytosol"/>
    <property type="evidence" value="ECO:0007669"/>
    <property type="project" value="TreeGrafter"/>
</dbReference>
<dbReference type="Proteomes" id="UP000822688">
    <property type="component" value="Chromosome 1"/>
</dbReference>
<keyword evidence="2" id="KW-0343">GTPase activation</keyword>
<dbReference type="PANTHER" id="PTHR24113">
    <property type="entry name" value="RAN GTPASE-ACTIVATING PROTEIN 1"/>
    <property type="match status" value="1"/>
</dbReference>
<evidence type="ECO:0000313" key="6">
    <source>
        <dbReference type="Proteomes" id="UP000822688"/>
    </source>
</evidence>
<dbReference type="GO" id="GO:0048471">
    <property type="term" value="C:perinuclear region of cytoplasm"/>
    <property type="evidence" value="ECO:0007669"/>
    <property type="project" value="TreeGrafter"/>
</dbReference>
<protein>
    <submittedName>
        <fullName evidence="5">Uncharacterized protein</fullName>
    </submittedName>
</protein>
<dbReference type="InterPro" id="IPR011333">
    <property type="entry name" value="SKP1/BTB/POZ_sf"/>
</dbReference>
<dbReference type="GO" id="GO:0005634">
    <property type="term" value="C:nucleus"/>
    <property type="evidence" value="ECO:0007669"/>
    <property type="project" value="TreeGrafter"/>
</dbReference>
<dbReference type="GO" id="GO:0005096">
    <property type="term" value="F:GTPase activator activity"/>
    <property type="evidence" value="ECO:0007669"/>
    <property type="project" value="UniProtKB-KW"/>
</dbReference>
<dbReference type="SMART" id="SM00368">
    <property type="entry name" value="LRR_RI"/>
    <property type="match status" value="6"/>
</dbReference>
<dbReference type="InterPro" id="IPR027038">
    <property type="entry name" value="RanGap"/>
</dbReference>
<proteinExistence type="predicted"/>
<dbReference type="GO" id="GO:0006913">
    <property type="term" value="P:nucleocytoplasmic transport"/>
    <property type="evidence" value="ECO:0007669"/>
    <property type="project" value="TreeGrafter"/>
</dbReference>
<evidence type="ECO:0000256" key="2">
    <source>
        <dbReference type="ARBA" id="ARBA00022468"/>
    </source>
</evidence>
<sequence length="692" mass="77463">MDVDLAVQMVGEESVSLGVMDHGDVIEVKEDVGDVPKSTEPKPWKVKKKPLNTFRAVSLSNDIEIYESKVAIVSARDFEVTPPETGYLCIRCQGDEEFYIPSHVVDCFQCVDIILHGDAVFKENLEKMIRFPDIRTEIMESILRFVFIEHLNNVKSEKYWGPDAPRLVFQFEVEPDQVMDLIQAAHFLGIKSLLNVAATMVAHHLADIPDVSSMVPDLAWCVAEQLTAQQLFDAEQRPDFLSLNLDTSVLWERHCKRLQVVDLVQPVSTSSYPSYDRWDMGEGPPSTSWKSLYVSLGLQQLADRQNGEKLDAFFAEVAYKGKFAYNHTIRGMMWDWVLSAPKSLSLASYARLFPNIFSLVLVKLPLDKPLADGALPCMSLGDILLNLPSLQHLDVSESGVTPDAAVSLSKGLKSHTRLQVLRIAYNNIQTRGFSAIATCLSTVKTLKILDARGNGIQLSVAQEVVAALEGSSLRELLLASNCTPFGSQMPHFQRTGQIRHIFTIRSTDFFHTNVEAEEVASGPAFILQAFLWSSLPNHLKRLQLAECQITDSQIATLIRALDNHETIEILELSDNQITSAGARAIFTWLQRNKSLRELQLGNNNITDSSSRDLIEALGPHPRLEKLSLKGNYSYGEENLRAVIQAAVRQGETLLLTQQKRFTLDLSSTDVSFITRARILQETTDLTEIYLFI</sequence>
<dbReference type="InterPro" id="IPR032675">
    <property type="entry name" value="LRR_dom_sf"/>
</dbReference>
<comment type="caution">
    <text evidence="5">The sequence shown here is derived from an EMBL/GenBank/DDBJ whole genome shotgun (WGS) entry which is preliminary data.</text>
</comment>
<evidence type="ECO:0000256" key="3">
    <source>
        <dbReference type="ARBA" id="ARBA00022614"/>
    </source>
</evidence>
<reference evidence="5" key="1">
    <citation type="submission" date="2020-06" db="EMBL/GenBank/DDBJ databases">
        <title>WGS assembly of Ceratodon purpureus strain R40.</title>
        <authorList>
            <person name="Carey S.B."/>
            <person name="Jenkins J."/>
            <person name="Shu S."/>
            <person name="Lovell J.T."/>
            <person name="Sreedasyam A."/>
            <person name="Maumus F."/>
            <person name="Tiley G.P."/>
            <person name="Fernandez-Pozo N."/>
            <person name="Barry K."/>
            <person name="Chen C."/>
            <person name="Wang M."/>
            <person name="Lipzen A."/>
            <person name="Daum C."/>
            <person name="Saski C.A."/>
            <person name="Payton A.C."/>
            <person name="Mcbreen J.C."/>
            <person name="Conrad R.E."/>
            <person name="Kollar L.M."/>
            <person name="Olsson S."/>
            <person name="Huttunen S."/>
            <person name="Landis J.B."/>
            <person name="Wickett N.J."/>
            <person name="Johnson M.G."/>
            <person name="Rensing S.A."/>
            <person name="Grimwood J."/>
            <person name="Schmutz J."/>
            <person name="Mcdaniel S.F."/>
        </authorList>
    </citation>
    <scope>NUCLEOTIDE SEQUENCE</scope>
    <source>
        <strain evidence="5">R40</strain>
    </source>
</reference>
<dbReference type="InterPro" id="IPR001611">
    <property type="entry name" value="Leu-rich_rpt"/>
</dbReference>
<dbReference type="AlphaFoldDB" id="A0A8T0JDH4"/>
<keyword evidence="3" id="KW-0433">Leucine-rich repeat</keyword>
<dbReference type="SUPFAM" id="SSF54695">
    <property type="entry name" value="POZ domain"/>
    <property type="match status" value="1"/>
</dbReference>
<keyword evidence="6" id="KW-1185">Reference proteome</keyword>
<keyword evidence="4" id="KW-0677">Repeat</keyword>
<accession>A0A8T0JDH4</accession>
<dbReference type="PANTHER" id="PTHR24113:SF12">
    <property type="entry name" value="RAN GTPASE-ACTIVATING PROTEIN 1"/>
    <property type="match status" value="1"/>
</dbReference>
<comment type="pathway">
    <text evidence="1">Protein modification; protein ubiquitination.</text>
</comment>
<evidence type="ECO:0000256" key="1">
    <source>
        <dbReference type="ARBA" id="ARBA00004906"/>
    </source>
</evidence>
<dbReference type="EMBL" id="CM026421">
    <property type="protein sequence ID" value="KAG0593426.1"/>
    <property type="molecule type" value="Genomic_DNA"/>
</dbReference>
<dbReference type="Gene3D" id="3.80.10.10">
    <property type="entry name" value="Ribonuclease Inhibitor"/>
    <property type="match status" value="2"/>
</dbReference>
<gene>
    <name evidence="5" type="ORF">KC19_1G328900</name>
</gene>
<evidence type="ECO:0000256" key="4">
    <source>
        <dbReference type="ARBA" id="ARBA00022737"/>
    </source>
</evidence>
<dbReference type="Pfam" id="PF13516">
    <property type="entry name" value="LRR_6"/>
    <property type="match status" value="3"/>
</dbReference>
<evidence type="ECO:0000313" key="5">
    <source>
        <dbReference type="EMBL" id="KAG0593426.1"/>
    </source>
</evidence>